<dbReference type="RefSeq" id="XP_056503028.1">
    <property type="nucleotide sequence ID" value="XM_056643616.1"/>
</dbReference>
<sequence>MTQKIRWTPSADQTLLLKILETHELSVDTNKVAAAWPGEEAARPTPRAIKERIAKIKELNKTAACASSNATDSPSSGPKLPASKVVKNSTPAKRGRKKKNVDPPAKTEPPTKSEPPVKTEVDTKTRIVVEDDSHVKAEDSSEDEQKVPPVHDVAEEPKTPEELDDWLNLNIDA</sequence>
<feature type="compositionally biased region" description="Basic and acidic residues" evidence="1">
    <location>
        <begin position="109"/>
        <end position="146"/>
    </location>
</feature>
<reference evidence="2" key="1">
    <citation type="submission" date="2022-11" db="EMBL/GenBank/DDBJ databases">
        <authorList>
            <person name="Petersen C."/>
        </authorList>
    </citation>
    <scope>NUCLEOTIDE SEQUENCE</scope>
    <source>
        <strain evidence="2">IBT 23319</strain>
    </source>
</reference>
<dbReference type="GeneID" id="81382783"/>
<evidence type="ECO:0000313" key="2">
    <source>
        <dbReference type="EMBL" id="KAJ5235528.1"/>
    </source>
</evidence>
<name>A0A9W9P7L1_PENCI</name>
<accession>A0A9W9P7L1</accession>
<evidence type="ECO:0000313" key="3">
    <source>
        <dbReference type="Proteomes" id="UP001147733"/>
    </source>
</evidence>
<protein>
    <submittedName>
        <fullName evidence="2">Uncharacterized protein</fullName>
    </submittedName>
</protein>
<dbReference type="Proteomes" id="UP001147733">
    <property type="component" value="Unassembled WGS sequence"/>
</dbReference>
<feature type="compositionally biased region" description="Polar residues" evidence="1">
    <location>
        <begin position="65"/>
        <end position="76"/>
    </location>
</feature>
<organism evidence="2 3">
    <name type="scientific">Penicillium citrinum</name>
    <dbReference type="NCBI Taxonomy" id="5077"/>
    <lineage>
        <taxon>Eukaryota</taxon>
        <taxon>Fungi</taxon>
        <taxon>Dikarya</taxon>
        <taxon>Ascomycota</taxon>
        <taxon>Pezizomycotina</taxon>
        <taxon>Eurotiomycetes</taxon>
        <taxon>Eurotiomycetidae</taxon>
        <taxon>Eurotiales</taxon>
        <taxon>Aspergillaceae</taxon>
        <taxon>Penicillium</taxon>
    </lineage>
</organism>
<dbReference type="EMBL" id="JAPQKT010000003">
    <property type="protein sequence ID" value="KAJ5235528.1"/>
    <property type="molecule type" value="Genomic_DNA"/>
</dbReference>
<dbReference type="OrthoDB" id="5420368at2759"/>
<proteinExistence type="predicted"/>
<feature type="compositionally biased region" description="Basic and acidic residues" evidence="1">
    <location>
        <begin position="152"/>
        <end position="161"/>
    </location>
</feature>
<evidence type="ECO:0000256" key="1">
    <source>
        <dbReference type="SAM" id="MobiDB-lite"/>
    </source>
</evidence>
<reference evidence="2" key="2">
    <citation type="journal article" date="2023" name="IMA Fungus">
        <title>Comparative genomic study of the Penicillium genus elucidates a diverse pangenome and 15 lateral gene transfer events.</title>
        <authorList>
            <person name="Petersen C."/>
            <person name="Sorensen T."/>
            <person name="Nielsen M.R."/>
            <person name="Sondergaard T.E."/>
            <person name="Sorensen J.L."/>
            <person name="Fitzpatrick D.A."/>
            <person name="Frisvad J.C."/>
            <person name="Nielsen K.L."/>
        </authorList>
    </citation>
    <scope>NUCLEOTIDE SEQUENCE</scope>
    <source>
        <strain evidence="2">IBT 23319</strain>
    </source>
</reference>
<keyword evidence="3" id="KW-1185">Reference proteome</keyword>
<gene>
    <name evidence="2" type="ORF">N7469_004696</name>
</gene>
<comment type="caution">
    <text evidence="2">The sequence shown here is derived from an EMBL/GenBank/DDBJ whole genome shotgun (WGS) entry which is preliminary data.</text>
</comment>
<dbReference type="AlphaFoldDB" id="A0A9W9P7L1"/>
<feature type="region of interest" description="Disordered" evidence="1">
    <location>
        <begin position="61"/>
        <end position="173"/>
    </location>
</feature>